<dbReference type="Proteomes" id="UP001285921">
    <property type="component" value="Unassembled WGS sequence"/>
</dbReference>
<keyword evidence="1" id="KW-0732">Signal</keyword>
<reference evidence="2 3" key="1">
    <citation type="submission" date="2023-05" db="EMBL/GenBank/DDBJ databases">
        <title>Draft genome of Paenibacillus sp. CCS26.</title>
        <authorList>
            <person name="Akita H."/>
            <person name="Shinto Y."/>
            <person name="Kimura Z."/>
        </authorList>
    </citation>
    <scope>NUCLEOTIDE SEQUENCE [LARGE SCALE GENOMIC DNA]</scope>
    <source>
        <strain evidence="2 3">CCS26</strain>
    </source>
</reference>
<evidence type="ECO:0000256" key="1">
    <source>
        <dbReference type="SAM" id="SignalP"/>
    </source>
</evidence>
<gene>
    <name evidence="2" type="ORF">PghCCS26_49000</name>
</gene>
<accession>A0ABQ6NT87</accession>
<dbReference type="PROSITE" id="PS51257">
    <property type="entry name" value="PROKAR_LIPOPROTEIN"/>
    <property type="match status" value="1"/>
</dbReference>
<organism evidence="2 3">
    <name type="scientific">Paenibacillus glycanilyticus</name>
    <dbReference type="NCBI Taxonomy" id="126569"/>
    <lineage>
        <taxon>Bacteria</taxon>
        <taxon>Bacillati</taxon>
        <taxon>Bacillota</taxon>
        <taxon>Bacilli</taxon>
        <taxon>Bacillales</taxon>
        <taxon>Paenibacillaceae</taxon>
        <taxon>Paenibacillus</taxon>
    </lineage>
</organism>
<keyword evidence="3" id="KW-1185">Reference proteome</keyword>
<proteinExistence type="predicted"/>
<evidence type="ECO:0000313" key="2">
    <source>
        <dbReference type="EMBL" id="GMK47770.1"/>
    </source>
</evidence>
<evidence type="ECO:0008006" key="4">
    <source>
        <dbReference type="Google" id="ProtNLM"/>
    </source>
</evidence>
<protein>
    <recommendedName>
        <fullName evidence="4">Lipoprotein</fullName>
    </recommendedName>
</protein>
<comment type="caution">
    <text evidence="2">The sequence shown here is derived from an EMBL/GenBank/DDBJ whole genome shotgun (WGS) entry which is preliminary data.</text>
</comment>
<name>A0ABQ6NT87_9BACL</name>
<feature type="chain" id="PRO_5045950119" description="Lipoprotein" evidence="1">
    <location>
        <begin position="22"/>
        <end position="111"/>
    </location>
</feature>
<dbReference type="EMBL" id="BTCL01000022">
    <property type="protein sequence ID" value="GMK47770.1"/>
    <property type="molecule type" value="Genomic_DNA"/>
</dbReference>
<feature type="signal peptide" evidence="1">
    <location>
        <begin position="1"/>
        <end position="21"/>
    </location>
</feature>
<dbReference type="RefSeq" id="WP_317981652.1">
    <property type="nucleotide sequence ID" value="NZ_BTCL01000022.1"/>
</dbReference>
<evidence type="ECO:0000313" key="3">
    <source>
        <dbReference type="Proteomes" id="UP001285921"/>
    </source>
</evidence>
<sequence>MRMIILVLIMSFLLAGCSVQNKESSSSYPSAVAWNNSLYGYSIEEISIEEIGKEIGKIKRQTTPMPKKNGDSNDLRIPIGSILYEIKGKDPNQAIAIKVDDKYFKASKLGP</sequence>